<dbReference type="Gene3D" id="3.40.50.300">
    <property type="entry name" value="P-loop containing nucleotide triphosphate hydrolases"/>
    <property type="match status" value="1"/>
</dbReference>
<keyword evidence="3" id="KW-1185">Reference proteome</keyword>
<dbReference type="CDD" id="cd02019">
    <property type="entry name" value="NK"/>
    <property type="match status" value="1"/>
</dbReference>
<evidence type="ECO:0000259" key="1">
    <source>
        <dbReference type="Pfam" id="PF13521"/>
    </source>
</evidence>
<organism evidence="2 3">
    <name type="scientific">Neolewinella aquimaris</name>
    <dbReference type="NCBI Taxonomy" id="1835722"/>
    <lineage>
        <taxon>Bacteria</taxon>
        <taxon>Pseudomonadati</taxon>
        <taxon>Bacteroidota</taxon>
        <taxon>Saprospiria</taxon>
        <taxon>Saprospirales</taxon>
        <taxon>Lewinellaceae</taxon>
        <taxon>Neolewinella</taxon>
    </lineage>
</organism>
<proteinExistence type="predicted"/>
<keyword evidence="2" id="KW-0808">Transferase</keyword>
<dbReference type="EMBL" id="JACIFF010000001">
    <property type="protein sequence ID" value="MBB4077648.1"/>
    <property type="molecule type" value="Genomic_DNA"/>
</dbReference>
<feature type="domain" description="NadR/Ttd14 AAA" evidence="1">
    <location>
        <begin position="2"/>
        <end position="144"/>
    </location>
</feature>
<comment type="caution">
    <text evidence="2">The sequence shown here is derived from an EMBL/GenBank/DDBJ whole genome shotgun (WGS) entry which is preliminary data.</text>
</comment>
<keyword evidence="2" id="KW-0418">Kinase</keyword>
<protein>
    <submittedName>
        <fullName evidence="2">Nicotinamide riboside kinase</fullName>
    </submittedName>
</protein>
<dbReference type="PANTHER" id="PTHR37512:SF1">
    <property type="entry name" value="NADR_TTD14 AAA DOMAIN-CONTAINING PROTEIN"/>
    <property type="match status" value="1"/>
</dbReference>
<reference evidence="2 3" key="1">
    <citation type="submission" date="2020-08" db="EMBL/GenBank/DDBJ databases">
        <title>Genomic Encyclopedia of Type Strains, Phase IV (KMG-IV): sequencing the most valuable type-strain genomes for metagenomic binning, comparative biology and taxonomic classification.</title>
        <authorList>
            <person name="Goeker M."/>
        </authorList>
    </citation>
    <scope>NUCLEOTIDE SEQUENCE [LARGE SCALE GENOMIC DNA]</scope>
    <source>
        <strain evidence="2 3">DSM 105137</strain>
    </source>
</reference>
<evidence type="ECO:0000313" key="2">
    <source>
        <dbReference type="EMBL" id="MBB4077648.1"/>
    </source>
</evidence>
<accession>A0A840E6B4</accession>
<dbReference type="GO" id="GO:0016301">
    <property type="term" value="F:kinase activity"/>
    <property type="evidence" value="ECO:0007669"/>
    <property type="project" value="UniProtKB-KW"/>
</dbReference>
<dbReference type="AlphaFoldDB" id="A0A840E6B4"/>
<name>A0A840E6B4_9BACT</name>
<sequence>MRILITGPESSGKSTLARALAWSLDGIFVAEQARTYLQERDNLYGPADLPQICQRQLTAEKTFAAPMPSYLVCDTGPEVIYVWSEVKYGQVAPSVREALRQVKYDLTLLCAPDLPWTYDPQREHPEASDRWKIFERYRILLPDARIIRGQERTATALRLITTS</sequence>
<dbReference type="InterPro" id="IPR027417">
    <property type="entry name" value="P-loop_NTPase"/>
</dbReference>
<dbReference type="InterPro" id="IPR038727">
    <property type="entry name" value="NadR/Ttd14_AAA_dom"/>
</dbReference>
<dbReference type="Proteomes" id="UP000576209">
    <property type="component" value="Unassembled WGS sequence"/>
</dbReference>
<dbReference type="InterPro" id="IPR052735">
    <property type="entry name" value="NAD_biosynth-regulator"/>
</dbReference>
<evidence type="ECO:0000313" key="3">
    <source>
        <dbReference type="Proteomes" id="UP000576209"/>
    </source>
</evidence>
<dbReference type="SUPFAM" id="SSF52540">
    <property type="entry name" value="P-loop containing nucleoside triphosphate hydrolases"/>
    <property type="match status" value="1"/>
</dbReference>
<dbReference type="PANTHER" id="PTHR37512">
    <property type="entry name" value="TRIFUNCTIONAL NAD BIOSYNTHESIS/REGULATOR PROTEIN NADR"/>
    <property type="match status" value="1"/>
</dbReference>
<gene>
    <name evidence="2" type="ORF">GGR28_000249</name>
</gene>
<dbReference type="Pfam" id="PF13521">
    <property type="entry name" value="AAA_28"/>
    <property type="match status" value="1"/>
</dbReference>
<dbReference type="RefSeq" id="WP_183493896.1">
    <property type="nucleotide sequence ID" value="NZ_JACIFF010000001.1"/>
</dbReference>